<name>A0A1I6L8S5_9BACT</name>
<keyword evidence="3" id="KW-0479">Metal-binding</keyword>
<dbReference type="UniPathway" id="UPA00241">
    <property type="reaction ID" value="UER00353"/>
</dbReference>
<dbReference type="GO" id="GO:0046872">
    <property type="term" value="F:metal ion binding"/>
    <property type="evidence" value="ECO:0007669"/>
    <property type="project" value="UniProtKB-KW"/>
</dbReference>
<dbReference type="RefSeq" id="WP_089836171.1">
    <property type="nucleotide sequence ID" value="NZ_FOZL01000001.1"/>
</dbReference>
<proteinExistence type="inferred from homology"/>
<keyword evidence="3 4" id="KW-0285">Flavoprotein</keyword>
<comment type="caution">
    <text evidence="3">Lacks conserved residue(s) required for the propagation of feature annotation.</text>
</comment>
<gene>
    <name evidence="3" type="primary">coaBC</name>
    <name evidence="7" type="ORF">SAMN05421771_0423</name>
</gene>
<dbReference type="EC" id="4.1.1.36" evidence="3"/>
<keyword evidence="3" id="KW-0460">Magnesium</keyword>
<evidence type="ECO:0000313" key="7">
    <source>
        <dbReference type="EMBL" id="SFR99847.1"/>
    </source>
</evidence>
<feature type="binding site" evidence="3">
    <location>
        <position position="340"/>
    </location>
    <ligand>
        <name>CTP</name>
        <dbReference type="ChEBI" id="CHEBI:37563"/>
    </ligand>
</feature>
<dbReference type="OrthoDB" id="9802554at2"/>
<dbReference type="InterPro" id="IPR003382">
    <property type="entry name" value="Flavoprotein"/>
</dbReference>
<dbReference type="PANTHER" id="PTHR14359">
    <property type="entry name" value="HOMO-OLIGOMERIC FLAVIN CONTAINING CYS DECARBOXYLASE FAMILY"/>
    <property type="match status" value="1"/>
</dbReference>
<dbReference type="InterPro" id="IPR007085">
    <property type="entry name" value="DNA/pantothenate-metab_flavo_C"/>
</dbReference>
<dbReference type="EMBL" id="FOZL01000001">
    <property type="protein sequence ID" value="SFR99847.1"/>
    <property type="molecule type" value="Genomic_DNA"/>
</dbReference>
<comment type="function">
    <text evidence="4">Catalyzes two steps in the biosynthesis of coenzyme A. In the first step cysteine is conjugated to 4'-phosphopantothenate to form 4-phosphopantothenoylcysteine, in the latter compound is decarboxylated to form 4'-phosphopantotheine.</text>
</comment>
<dbReference type="Pfam" id="PF02441">
    <property type="entry name" value="Flavoprotein"/>
    <property type="match status" value="1"/>
</dbReference>
<dbReference type="GO" id="GO:0015937">
    <property type="term" value="P:coenzyme A biosynthetic process"/>
    <property type="evidence" value="ECO:0007669"/>
    <property type="project" value="UniProtKB-UniRule"/>
</dbReference>
<reference evidence="7 8" key="1">
    <citation type="submission" date="2016-10" db="EMBL/GenBank/DDBJ databases">
        <authorList>
            <person name="de Groot N.N."/>
        </authorList>
    </citation>
    <scope>NUCLEOTIDE SEQUENCE [LARGE SCALE GENOMIC DNA]</scope>
    <source>
        <strain evidence="7 8">DSM 21001</strain>
    </source>
</reference>
<dbReference type="GO" id="GO:0015941">
    <property type="term" value="P:pantothenate catabolic process"/>
    <property type="evidence" value="ECO:0007669"/>
    <property type="project" value="InterPro"/>
</dbReference>
<dbReference type="SUPFAM" id="SSF102645">
    <property type="entry name" value="CoaB-like"/>
    <property type="match status" value="1"/>
</dbReference>
<keyword evidence="3" id="KW-0511">Multifunctional enzyme</keyword>
<feature type="binding site" evidence="3">
    <location>
        <position position="278"/>
    </location>
    <ligand>
        <name>CTP</name>
        <dbReference type="ChEBI" id="CHEBI:37563"/>
    </ligand>
</feature>
<dbReference type="Gene3D" id="3.40.50.1950">
    <property type="entry name" value="Flavin prenyltransferase-like"/>
    <property type="match status" value="1"/>
</dbReference>
<protein>
    <recommendedName>
        <fullName evidence="3">Coenzyme A biosynthesis bifunctional protein CoaBC</fullName>
    </recommendedName>
    <alternativeName>
        <fullName evidence="3">DNA/pantothenate metabolism flavoprotein</fullName>
    </alternativeName>
    <alternativeName>
        <fullName evidence="3">Phosphopantothenoylcysteine synthetase/decarboxylase</fullName>
        <shortName evidence="3">PPCS-PPCDC</shortName>
    </alternativeName>
    <domain>
        <recommendedName>
            <fullName evidence="3">Phosphopantothenoylcysteine decarboxylase</fullName>
            <shortName evidence="3">PPC decarboxylase</shortName>
            <shortName evidence="3">PPC-DC</shortName>
            <ecNumber evidence="3">4.1.1.36</ecNumber>
        </recommendedName>
        <alternativeName>
            <fullName evidence="3">CoaC</fullName>
        </alternativeName>
    </domain>
    <domain>
        <recommendedName>
            <fullName evidence="3">Phosphopantothenate--cysteine ligase</fullName>
            <ecNumber evidence="3">6.3.2.5</ecNumber>
        </recommendedName>
        <alternativeName>
            <fullName evidence="3">CoaB</fullName>
        </alternativeName>
        <alternativeName>
            <fullName evidence="3">Phosphopantothenoylcysteine synthetase</fullName>
            <shortName evidence="3">PPC synthetase</shortName>
            <shortName evidence="3">PPC-S</shortName>
        </alternativeName>
    </domain>
</protein>
<dbReference type="SUPFAM" id="SSF52507">
    <property type="entry name" value="Homo-oligomeric flavin-containing Cys decarboxylases, HFCD"/>
    <property type="match status" value="1"/>
</dbReference>
<feature type="binding site" evidence="3">
    <location>
        <position position="322"/>
    </location>
    <ligand>
        <name>CTP</name>
        <dbReference type="ChEBI" id="CHEBI:37563"/>
    </ligand>
</feature>
<evidence type="ECO:0000313" key="8">
    <source>
        <dbReference type="Proteomes" id="UP000199024"/>
    </source>
</evidence>
<dbReference type="GO" id="GO:0004633">
    <property type="term" value="F:phosphopantothenoylcysteine decarboxylase activity"/>
    <property type="evidence" value="ECO:0007669"/>
    <property type="project" value="UniProtKB-UniRule"/>
</dbReference>
<keyword evidence="2 3" id="KW-0456">Lyase</keyword>
<evidence type="ECO:0000259" key="5">
    <source>
        <dbReference type="Pfam" id="PF02441"/>
    </source>
</evidence>
<dbReference type="NCBIfam" id="TIGR00521">
    <property type="entry name" value="coaBC_dfp"/>
    <property type="match status" value="1"/>
</dbReference>
<dbReference type="InterPro" id="IPR005252">
    <property type="entry name" value="CoaBC"/>
</dbReference>
<feature type="domain" description="Flavoprotein" evidence="5">
    <location>
        <begin position="3"/>
        <end position="173"/>
    </location>
</feature>
<keyword evidence="8" id="KW-1185">Reference proteome</keyword>
<dbReference type="PANTHER" id="PTHR14359:SF6">
    <property type="entry name" value="PHOSPHOPANTOTHENOYLCYSTEINE DECARBOXYLASE"/>
    <property type="match status" value="1"/>
</dbReference>
<dbReference type="Gene3D" id="3.40.50.10300">
    <property type="entry name" value="CoaB-like"/>
    <property type="match status" value="1"/>
</dbReference>
<feature type="region of interest" description="Phosphopantothenoylcysteine decarboxylase" evidence="3">
    <location>
        <begin position="1"/>
        <end position="189"/>
    </location>
</feature>
<comment type="pathway">
    <text evidence="3 4">Cofactor biosynthesis; coenzyme A biosynthesis; CoA from (R)-pantothenate: step 3/5.</text>
</comment>
<comment type="function">
    <text evidence="3">Catalyzes two sequential steps in the biosynthesis of coenzyme A. In the first step cysteine is conjugated to 4'-phosphopantothenate to form 4-phosphopantothenoylcysteine. In the second step the latter compound is decarboxylated to form 4'-phosphopantotheine.</text>
</comment>
<dbReference type="HAMAP" id="MF_02225">
    <property type="entry name" value="CoaBC"/>
    <property type="match status" value="1"/>
</dbReference>
<keyword evidence="1 3" id="KW-0210">Decarboxylase</keyword>
<feature type="domain" description="DNA/pantothenate metabolism flavoprotein C-terminal" evidence="6">
    <location>
        <begin position="185"/>
        <end position="391"/>
    </location>
</feature>
<comment type="catalytic activity">
    <reaction evidence="3 4">
        <text>(R)-4'-phosphopantothenate + L-cysteine + CTP = N-[(R)-4-phosphopantothenoyl]-L-cysteine + CMP + diphosphate + H(+)</text>
        <dbReference type="Rhea" id="RHEA:19397"/>
        <dbReference type="ChEBI" id="CHEBI:10986"/>
        <dbReference type="ChEBI" id="CHEBI:15378"/>
        <dbReference type="ChEBI" id="CHEBI:33019"/>
        <dbReference type="ChEBI" id="CHEBI:35235"/>
        <dbReference type="ChEBI" id="CHEBI:37563"/>
        <dbReference type="ChEBI" id="CHEBI:59458"/>
        <dbReference type="ChEBI" id="CHEBI:60377"/>
        <dbReference type="EC" id="6.3.2.5"/>
    </reaction>
</comment>
<dbReference type="STRING" id="474950.SAMN05421771_0423"/>
<feature type="binding site" evidence="3">
    <location>
        <position position="288"/>
    </location>
    <ligand>
        <name>CTP</name>
        <dbReference type="ChEBI" id="CHEBI:37563"/>
    </ligand>
</feature>
<evidence type="ECO:0000259" key="6">
    <source>
        <dbReference type="Pfam" id="PF04127"/>
    </source>
</evidence>
<comment type="similarity">
    <text evidence="3 4">In the N-terminal section; belongs to the HFCD (homo-oligomeric flavin containing Cys decarboxylase) superfamily.</text>
</comment>
<comment type="pathway">
    <text evidence="3 4">Cofactor biosynthesis; coenzyme A biosynthesis; CoA from (R)-pantothenate: step 2/5.</text>
</comment>
<accession>A0A1I6L8S5</accession>
<evidence type="ECO:0000256" key="4">
    <source>
        <dbReference type="RuleBase" id="RU364078"/>
    </source>
</evidence>
<evidence type="ECO:0000256" key="3">
    <source>
        <dbReference type="HAMAP-Rule" id="MF_02225"/>
    </source>
</evidence>
<feature type="region of interest" description="Phosphopantothenate--cysteine ligase" evidence="3">
    <location>
        <begin position="190"/>
        <end position="406"/>
    </location>
</feature>
<evidence type="ECO:0000256" key="2">
    <source>
        <dbReference type="ARBA" id="ARBA00023239"/>
    </source>
</evidence>
<sequence length="406" mass="42632">MSRITLGVTGGVAAYKAAELTRLLQQRGHDVHVVLTRAATEFIQPLTFAALTGHKVHTGLWDDTTNTANSGIEHIDLAQQTGLLLVAPATAHTIARFAQGLADDFLSTLYLATTAPVVLAPAMNVNMLHHPATQANLKTLEDRGVHTVSPAAGYLACGMTGEGRLADLTTIADAAERALNPNRDLAGETVIITAGGTREPLDPVRFLGNRSSGKMGYALAEAALSRGARVILISAPTALTPPSGCEFVPIVEASGMHRAVLTHLPRATILIAAAAVADFRPATLASEKIKRSGPLHLTLVPTEDIVAAASAHARPGTRIVAFAAETTLDLASARAKLTRKGADAIVLNDISLPGLGFDADRNAAQWITPETQLDLPESTKRQLADRILDQTLSLPVPSNPHLAEKA</sequence>
<organism evidence="7 8">
    <name type="scientific">Granulicella pectinivorans</name>
    <dbReference type="NCBI Taxonomy" id="474950"/>
    <lineage>
        <taxon>Bacteria</taxon>
        <taxon>Pseudomonadati</taxon>
        <taxon>Acidobacteriota</taxon>
        <taxon>Terriglobia</taxon>
        <taxon>Terriglobales</taxon>
        <taxon>Acidobacteriaceae</taxon>
        <taxon>Granulicella</taxon>
    </lineage>
</organism>
<dbReference type="GO" id="GO:0071513">
    <property type="term" value="C:phosphopantothenoylcysteine decarboxylase complex"/>
    <property type="evidence" value="ECO:0007669"/>
    <property type="project" value="TreeGrafter"/>
</dbReference>
<evidence type="ECO:0000256" key="1">
    <source>
        <dbReference type="ARBA" id="ARBA00022793"/>
    </source>
</evidence>
<dbReference type="InterPro" id="IPR035929">
    <property type="entry name" value="CoaB-like_sf"/>
</dbReference>
<dbReference type="Proteomes" id="UP000199024">
    <property type="component" value="Unassembled WGS sequence"/>
</dbReference>
<dbReference type="AlphaFoldDB" id="A0A1I6L8S5"/>
<dbReference type="EC" id="6.3.2.5" evidence="3"/>
<dbReference type="GO" id="GO:0004632">
    <property type="term" value="F:phosphopantothenate--cysteine ligase activity"/>
    <property type="evidence" value="ECO:0007669"/>
    <property type="project" value="UniProtKB-UniRule"/>
</dbReference>
<dbReference type="GO" id="GO:0010181">
    <property type="term" value="F:FMN binding"/>
    <property type="evidence" value="ECO:0007669"/>
    <property type="project" value="UniProtKB-UniRule"/>
</dbReference>
<comment type="similarity">
    <text evidence="3 4">In the C-terminal section; belongs to the PPC synthetase family.</text>
</comment>
<comment type="catalytic activity">
    <reaction evidence="3 4">
        <text>N-[(R)-4-phosphopantothenoyl]-L-cysteine + H(+) = (R)-4'-phosphopantetheine + CO2</text>
        <dbReference type="Rhea" id="RHEA:16793"/>
        <dbReference type="ChEBI" id="CHEBI:15378"/>
        <dbReference type="ChEBI" id="CHEBI:16526"/>
        <dbReference type="ChEBI" id="CHEBI:59458"/>
        <dbReference type="ChEBI" id="CHEBI:61723"/>
        <dbReference type="EC" id="4.1.1.36"/>
    </reaction>
</comment>
<dbReference type="Pfam" id="PF04127">
    <property type="entry name" value="DFP"/>
    <property type="match status" value="1"/>
</dbReference>
<comment type="cofactor">
    <cofactor evidence="3">
        <name>FMN</name>
        <dbReference type="ChEBI" id="CHEBI:58210"/>
    </cofactor>
    <text evidence="3">Binds 1 FMN per subunit.</text>
</comment>
<keyword evidence="3 4" id="KW-0288">FMN</keyword>
<feature type="active site" description="Proton donor" evidence="3">
    <location>
        <position position="157"/>
    </location>
</feature>
<feature type="binding site" evidence="3">
    <location>
        <position position="336"/>
    </location>
    <ligand>
        <name>CTP</name>
        <dbReference type="ChEBI" id="CHEBI:37563"/>
    </ligand>
</feature>
<dbReference type="InterPro" id="IPR036551">
    <property type="entry name" value="Flavin_trans-like"/>
</dbReference>
<comment type="cofactor">
    <cofactor evidence="3">
        <name>Mg(2+)</name>
        <dbReference type="ChEBI" id="CHEBI:18420"/>
    </cofactor>
</comment>
<keyword evidence="3 4" id="KW-0436">Ligase</keyword>